<sequence length="86" mass="9615">MLRLIKAVLAACSEYFKMLCGPEGWWYTWTSVTQQNSLQAQREQQPQLFVPTAQRQPGAEQTEKADAPPGAVPVELKPDPTSGWLL</sequence>
<evidence type="ECO:0000313" key="2">
    <source>
        <dbReference type="EMBL" id="KAB1269315.1"/>
    </source>
</evidence>
<evidence type="ECO:0000256" key="1">
    <source>
        <dbReference type="SAM" id="MobiDB-lite"/>
    </source>
</evidence>
<keyword evidence="3" id="KW-1185">Reference proteome</keyword>
<protein>
    <submittedName>
        <fullName evidence="2">Uncharacterized protein</fullName>
    </submittedName>
</protein>
<dbReference type="Proteomes" id="UP000299084">
    <property type="component" value="Unassembled WGS sequence"/>
</dbReference>
<accession>A0A5N4DDZ1</accession>
<organism evidence="2 3">
    <name type="scientific">Camelus dromedarius</name>
    <name type="common">Dromedary</name>
    <name type="synonym">Arabian camel</name>
    <dbReference type="NCBI Taxonomy" id="9838"/>
    <lineage>
        <taxon>Eukaryota</taxon>
        <taxon>Metazoa</taxon>
        <taxon>Chordata</taxon>
        <taxon>Craniata</taxon>
        <taxon>Vertebrata</taxon>
        <taxon>Euteleostomi</taxon>
        <taxon>Mammalia</taxon>
        <taxon>Eutheria</taxon>
        <taxon>Laurasiatheria</taxon>
        <taxon>Artiodactyla</taxon>
        <taxon>Tylopoda</taxon>
        <taxon>Camelidae</taxon>
        <taxon>Camelus</taxon>
    </lineage>
</organism>
<proteinExistence type="predicted"/>
<evidence type="ECO:0000313" key="3">
    <source>
        <dbReference type="Proteomes" id="UP000299084"/>
    </source>
</evidence>
<comment type="caution">
    <text evidence="2">The sequence shown here is derived from an EMBL/GenBank/DDBJ whole genome shotgun (WGS) entry which is preliminary data.</text>
</comment>
<gene>
    <name evidence="2" type="ORF">Cadr_000013287</name>
</gene>
<reference evidence="2 3" key="1">
    <citation type="journal article" date="2019" name="Mol. Ecol. Resour.">
        <title>Improving Illumina assemblies with Hi-C and long reads: an example with the North African dromedary.</title>
        <authorList>
            <person name="Elbers J.P."/>
            <person name="Rogers M.F."/>
            <person name="Perelman P.L."/>
            <person name="Proskuryakova A.A."/>
            <person name="Serdyukova N.A."/>
            <person name="Johnson W.E."/>
            <person name="Horin P."/>
            <person name="Corander J."/>
            <person name="Murphy D."/>
            <person name="Burger P.A."/>
        </authorList>
    </citation>
    <scope>NUCLEOTIDE SEQUENCE [LARGE SCALE GENOMIC DNA]</scope>
    <source>
        <strain evidence="2">Drom800</strain>
        <tissue evidence="2">Blood</tissue>
    </source>
</reference>
<feature type="region of interest" description="Disordered" evidence="1">
    <location>
        <begin position="52"/>
        <end position="86"/>
    </location>
</feature>
<name>A0A5N4DDZ1_CAMDR</name>
<dbReference type="EMBL" id="JWIN03000013">
    <property type="protein sequence ID" value="KAB1269315.1"/>
    <property type="molecule type" value="Genomic_DNA"/>
</dbReference>
<dbReference type="AlphaFoldDB" id="A0A5N4DDZ1"/>